<proteinExistence type="predicted"/>
<reference evidence="1" key="1">
    <citation type="submission" date="2022-01" db="EMBL/GenBank/DDBJ databases">
        <title>Collection of gut derived symbiotic bacterial strains cultured from healthy donors.</title>
        <authorList>
            <person name="Lin H."/>
            <person name="Kohout C."/>
            <person name="Waligurski E."/>
            <person name="Pamer E.G."/>
        </authorList>
    </citation>
    <scope>NUCLEOTIDE SEQUENCE</scope>
    <source>
        <strain evidence="1">DFI.7.46</strain>
    </source>
</reference>
<name>A0AAJ1EYR7_9ACTO</name>
<evidence type="ECO:0000313" key="1">
    <source>
        <dbReference type="EMBL" id="MCG4618591.1"/>
    </source>
</evidence>
<sequence length="343" mass="39010">MTDNNNNEIMIIKDNSTPETTVFQSYLKTLNLPSENIIADTSQREAVMKTLPTLLSTISNEDKSNANYLSKFVAASAIGLFDAALNYIWNEVIVNLRTKINYYGLYTFYDNAVGNKRRSEYSNKDDLSGIKDKTLLDTCKKLEWISDIIYRKLCHILDMRNQIGASHPNVSVINAYELLGWLDVCVKEVINEKPSKSAIVAKNIIENIKGLKEEIDDVTIQSLDISFKDLSTNTASALLVTLFGIYVSSDIPTIVRNNILLVSSKLWGYVLESTKYDLGTKKEFYKNNLEKDKEDLAYTFFEKCNGLNYLTLTEKSLTINNLCDDLYLTTHGWDNYYNEPPHS</sequence>
<accession>A0AAJ1EYR7</accession>
<evidence type="ECO:0000313" key="2">
    <source>
        <dbReference type="Proteomes" id="UP001200537"/>
    </source>
</evidence>
<dbReference type="EMBL" id="JAKNHJ010000019">
    <property type="protein sequence ID" value="MCG4618591.1"/>
    <property type="molecule type" value="Genomic_DNA"/>
</dbReference>
<gene>
    <name evidence="1" type="ORF">L0M99_08830</name>
</gene>
<comment type="caution">
    <text evidence="1">The sequence shown here is derived from an EMBL/GenBank/DDBJ whole genome shotgun (WGS) entry which is preliminary data.</text>
</comment>
<organism evidence="1 2">
    <name type="scientific">Varibaculum cambriense</name>
    <dbReference type="NCBI Taxonomy" id="184870"/>
    <lineage>
        <taxon>Bacteria</taxon>
        <taxon>Bacillati</taxon>
        <taxon>Actinomycetota</taxon>
        <taxon>Actinomycetes</taxon>
        <taxon>Actinomycetales</taxon>
        <taxon>Actinomycetaceae</taxon>
        <taxon>Varibaculum</taxon>
    </lineage>
</organism>
<dbReference type="Proteomes" id="UP001200537">
    <property type="component" value="Unassembled WGS sequence"/>
</dbReference>
<dbReference type="RefSeq" id="WP_238128383.1">
    <property type="nucleotide sequence ID" value="NZ_JAKNHJ010000019.1"/>
</dbReference>
<dbReference type="AlphaFoldDB" id="A0AAJ1EYR7"/>
<protein>
    <submittedName>
        <fullName evidence="1">Uncharacterized protein</fullName>
    </submittedName>
</protein>